<keyword evidence="3" id="KW-1185">Reference proteome</keyword>
<feature type="transmembrane region" description="Helical" evidence="1">
    <location>
        <begin position="41"/>
        <end position="59"/>
    </location>
</feature>
<comment type="caution">
    <text evidence="2">The sequence shown here is derived from an EMBL/GenBank/DDBJ whole genome shotgun (WGS) entry which is preliminary data.</text>
</comment>
<keyword evidence="1" id="KW-0812">Transmembrane</keyword>
<dbReference type="RefSeq" id="WP_109592973.1">
    <property type="nucleotide sequence ID" value="NZ_BONA01000037.1"/>
</dbReference>
<keyword evidence="1" id="KW-1133">Transmembrane helix</keyword>
<evidence type="ECO:0000256" key="1">
    <source>
        <dbReference type="SAM" id="Phobius"/>
    </source>
</evidence>
<gene>
    <name evidence="2" type="ORF">BC793_105393</name>
</gene>
<dbReference type="EMBL" id="QGGR01000005">
    <property type="protein sequence ID" value="PWK49042.1"/>
    <property type="molecule type" value="Genomic_DNA"/>
</dbReference>
<keyword evidence="1" id="KW-0472">Membrane</keyword>
<protein>
    <submittedName>
        <fullName evidence="2">Uncharacterized protein</fullName>
    </submittedName>
</protein>
<evidence type="ECO:0000313" key="3">
    <source>
        <dbReference type="Proteomes" id="UP000245697"/>
    </source>
</evidence>
<reference evidence="2 3" key="1">
    <citation type="submission" date="2018-05" db="EMBL/GenBank/DDBJ databases">
        <title>Genomic Encyclopedia of Archaeal and Bacterial Type Strains, Phase II (KMG-II): from individual species to whole genera.</title>
        <authorList>
            <person name="Goeker M."/>
        </authorList>
    </citation>
    <scope>NUCLEOTIDE SEQUENCE [LARGE SCALE GENOMIC DNA]</scope>
    <source>
        <strain evidence="2 3">DSM 45184</strain>
    </source>
</reference>
<sequence>MRDEEKLRDALSTIAGRAPDPGPVAAGITARTRAHRQRRGLLVASAAAVSGVGVAVAAWPRTPAPVPAPQPGVPAVSGPPAGTRAPIGYRPAWLPAGFAEVSRIGSVPGSGPVSQTRSWRRGTGPDDQIHLFLLPRSAFDPAGFDAVTLGGRRAWAAPGPGKVWVEVDDGLMLSVSVGRSDRTGQVARRVAASIEPDPGAVVAVSLAFGWVPDRFTGTVSAGQSGTADRAGEMLRRNGKDGGRVAVEAELVWEVSTAKGEPVTLRGLPGALYPGDPDRGCPDLPAAHVTCGGLPPFARVEVQPGRLLRVTIGPGYEVARAELTRIIEEITLGAAPDTSWLPPR</sequence>
<dbReference type="Proteomes" id="UP000245697">
    <property type="component" value="Unassembled WGS sequence"/>
</dbReference>
<evidence type="ECO:0000313" key="2">
    <source>
        <dbReference type="EMBL" id="PWK49042.1"/>
    </source>
</evidence>
<proteinExistence type="predicted"/>
<name>A0A316FLQ3_9ACTN</name>
<dbReference type="AlphaFoldDB" id="A0A316FLQ3"/>
<organism evidence="2 3">
    <name type="scientific">Actinoplanes xinjiangensis</name>
    <dbReference type="NCBI Taxonomy" id="512350"/>
    <lineage>
        <taxon>Bacteria</taxon>
        <taxon>Bacillati</taxon>
        <taxon>Actinomycetota</taxon>
        <taxon>Actinomycetes</taxon>
        <taxon>Micromonosporales</taxon>
        <taxon>Micromonosporaceae</taxon>
        <taxon>Actinoplanes</taxon>
    </lineage>
</organism>
<accession>A0A316FLQ3</accession>
<dbReference type="OrthoDB" id="3296958at2"/>